<reference evidence="2 3" key="1">
    <citation type="submission" date="2024-04" db="EMBL/GenBank/DDBJ databases">
        <title>Flavobacterium sp. DGU11 16S ribosomal RNA gene Genome sequencing and assembly.</title>
        <authorList>
            <person name="Park S."/>
        </authorList>
    </citation>
    <scope>NUCLEOTIDE SEQUENCE [LARGE SCALE GENOMIC DNA]</scope>
    <source>
        <strain evidence="2 3">DGU11</strain>
    </source>
</reference>
<dbReference type="Proteomes" id="UP001464555">
    <property type="component" value="Unassembled WGS sequence"/>
</dbReference>
<dbReference type="PANTHER" id="PTHR30336">
    <property type="entry name" value="INNER MEMBRANE PROTEIN, PROBABLE PERMEASE"/>
    <property type="match status" value="1"/>
</dbReference>
<protein>
    <submittedName>
        <fullName evidence="2">ElyC/SanA/YdcF family protein</fullName>
    </submittedName>
</protein>
<dbReference type="RefSeq" id="WP_341696596.1">
    <property type="nucleotide sequence ID" value="NZ_JBBYHR010000004.1"/>
</dbReference>
<proteinExistence type="predicted"/>
<evidence type="ECO:0000313" key="3">
    <source>
        <dbReference type="Proteomes" id="UP001464555"/>
    </source>
</evidence>
<dbReference type="CDD" id="cd06259">
    <property type="entry name" value="YdcF-like"/>
    <property type="match status" value="1"/>
</dbReference>
<name>A0ABU9HVT5_9FLAO</name>
<comment type="caution">
    <text evidence="2">The sequence shown here is derived from an EMBL/GenBank/DDBJ whole genome shotgun (WGS) entry which is preliminary data.</text>
</comment>
<dbReference type="EMBL" id="JBBYHR010000004">
    <property type="protein sequence ID" value="MEL1244278.1"/>
    <property type="molecule type" value="Genomic_DNA"/>
</dbReference>
<organism evidence="2 3">
    <name type="scientific">Flavobacterium arundinis</name>
    <dbReference type="NCBI Taxonomy" id="3139143"/>
    <lineage>
        <taxon>Bacteria</taxon>
        <taxon>Pseudomonadati</taxon>
        <taxon>Bacteroidota</taxon>
        <taxon>Flavobacteriia</taxon>
        <taxon>Flavobacteriales</taxon>
        <taxon>Flavobacteriaceae</taxon>
        <taxon>Flavobacterium</taxon>
    </lineage>
</organism>
<keyword evidence="3" id="KW-1185">Reference proteome</keyword>
<dbReference type="InterPro" id="IPR003848">
    <property type="entry name" value="DUF218"/>
</dbReference>
<accession>A0ABU9HVT5</accession>
<dbReference type="PANTHER" id="PTHR30336:SF4">
    <property type="entry name" value="ENVELOPE BIOGENESIS FACTOR ELYC"/>
    <property type="match status" value="1"/>
</dbReference>
<dbReference type="InterPro" id="IPR051599">
    <property type="entry name" value="Cell_Envelope_Assoc"/>
</dbReference>
<gene>
    <name evidence="2" type="ORF">AAEO56_08415</name>
</gene>
<evidence type="ECO:0000259" key="1">
    <source>
        <dbReference type="Pfam" id="PF02698"/>
    </source>
</evidence>
<sequence>MSQVLTATALIFLFLFSVTPLPIWMVRQLEQHYVPYNPTGNNEHMPILILGGGHTNDPSMNYIHRLSPPALSRLVEGVRLYQRYPGSKIILSGYSESGKTPSAVIMARSALSLGVAAQDTMMMVKPATTWQEALCFKKRFGTEKEFILVTSASHMPRAVEAFRKLGLKPVPAPANYLIQKEPDSGLYPWKPSSMNFTYTETAFHEYVGRLYYRWFKEE</sequence>
<feature type="domain" description="DUF218" evidence="1">
    <location>
        <begin position="47"/>
        <end position="208"/>
    </location>
</feature>
<evidence type="ECO:0000313" key="2">
    <source>
        <dbReference type="EMBL" id="MEL1244278.1"/>
    </source>
</evidence>
<dbReference type="Pfam" id="PF02698">
    <property type="entry name" value="DUF218"/>
    <property type="match status" value="1"/>
</dbReference>